<reference evidence="1" key="2">
    <citation type="submission" date="2018-03" db="EMBL/GenBank/DDBJ databases">
        <title>The Triticum urartu genome reveals the dynamic nature of wheat genome evolution.</title>
        <authorList>
            <person name="Ling H."/>
            <person name="Ma B."/>
            <person name="Shi X."/>
            <person name="Liu H."/>
            <person name="Dong L."/>
            <person name="Sun H."/>
            <person name="Cao Y."/>
            <person name="Gao Q."/>
            <person name="Zheng S."/>
            <person name="Li Y."/>
            <person name="Yu Y."/>
            <person name="Du H."/>
            <person name="Qi M."/>
            <person name="Li Y."/>
            <person name="Yu H."/>
            <person name="Cui Y."/>
            <person name="Wang N."/>
            <person name="Chen C."/>
            <person name="Wu H."/>
            <person name="Zhao Y."/>
            <person name="Zhang J."/>
            <person name="Li Y."/>
            <person name="Zhou W."/>
            <person name="Zhang B."/>
            <person name="Hu W."/>
            <person name="Eijk M."/>
            <person name="Tang J."/>
            <person name="Witsenboer H."/>
            <person name="Zhao S."/>
            <person name="Li Z."/>
            <person name="Zhang A."/>
            <person name="Wang D."/>
            <person name="Liang C."/>
        </authorList>
    </citation>
    <scope>NUCLEOTIDE SEQUENCE [LARGE SCALE GENOMIC DNA]</scope>
    <source>
        <strain evidence="1">cv. G1812</strain>
    </source>
</reference>
<evidence type="ECO:0000313" key="2">
    <source>
        <dbReference type="Proteomes" id="UP000015106"/>
    </source>
</evidence>
<dbReference type="Gramene" id="TuG1812G0400001004.01.T01">
    <property type="protein sequence ID" value="TuG1812G0400001004.01.T01.cds441019"/>
    <property type="gene ID" value="TuG1812G0400001004.01"/>
</dbReference>
<reference evidence="2" key="1">
    <citation type="journal article" date="2013" name="Nature">
        <title>Draft genome of the wheat A-genome progenitor Triticum urartu.</title>
        <authorList>
            <person name="Ling H.Q."/>
            <person name="Zhao S."/>
            <person name="Liu D."/>
            <person name="Wang J."/>
            <person name="Sun H."/>
            <person name="Zhang C."/>
            <person name="Fan H."/>
            <person name="Li D."/>
            <person name="Dong L."/>
            <person name="Tao Y."/>
            <person name="Gao C."/>
            <person name="Wu H."/>
            <person name="Li Y."/>
            <person name="Cui Y."/>
            <person name="Guo X."/>
            <person name="Zheng S."/>
            <person name="Wang B."/>
            <person name="Yu K."/>
            <person name="Liang Q."/>
            <person name="Yang W."/>
            <person name="Lou X."/>
            <person name="Chen J."/>
            <person name="Feng M."/>
            <person name="Jian J."/>
            <person name="Zhang X."/>
            <person name="Luo G."/>
            <person name="Jiang Y."/>
            <person name="Liu J."/>
            <person name="Wang Z."/>
            <person name="Sha Y."/>
            <person name="Zhang B."/>
            <person name="Wu H."/>
            <person name="Tang D."/>
            <person name="Shen Q."/>
            <person name="Xue P."/>
            <person name="Zou S."/>
            <person name="Wang X."/>
            <person name="Liu X."/>
            <person name="Wang F."/>
            <person name="Yang Y."/>
            <person name="An X."/>
            <person name="Dong Z."/>
            <person name="Zhang K."/>
            <person name="Zhang X."/>
            <person name="Luo M.C."/>
            <person name="Dvorak J."/>
            <person name="Tong Y."/>
            <person name="Wang J."/>
            <person name="Yang H."/>
            <person name="Li Z."/>
            <person name="Wang D."/>
            <person name="Zhang A."/>
            <person name="Wang J."/>
        </authorList>
    </citation>
    <scope>NUCLEOTIDE SEQUENCE</scope>
    <source>
        <strain evidence="2">cv. G1812</strain>
    </source>
</reference>
<protein>
    <submittedName>
        <fullName evidence="1">Uncharacterized protein</fullName>
    </submittedName>
</protein>
<organism evidence="1 2">
    <name type="scientific">Triticum urartu</name>
    <name type="common">Red wild einkorn</name>
    <name type="synonym">Crithodium urartu</name>
    <dbReference type="NCBI Taxonomy" id="4572"/>
    <lineage>
        <taxon>Eukaryota</taxon>
        <taxon>Viridiplantae</taxon>
        <taxon>Streptophyta</taxon>
        <taxon>Embryophyta</taxon>
        <taxon>Tracheophyta</taxon>
        <taxon>Spermatophyta</taxon>
        <taxon>Magnoliopsida</taxon>
        <taxon>Liliopsida</taxon>
        <taxon>Poales</taxon>
        <taxon>Poaceae</taxon>
        <taxon>BOP clade</taxon>
        <taxon>Pooideae</taxon>
        <taxon>Triticodae</taxon>
        <taxon>Triticeae</taxon>
        <taxon>Triticinae</taxon>
        <taxon>Triticum</taxon>
    </lineage>
</organism>
<proteinExistence type="predicted"/>
<evidence type="ECO:0000313" key="1">
    <source>
        <dbReference type="EnsemblPlants" id="TuG1812G0400001004.01.T01.cds441019"/>
    </source>
</evidence>
<sequence>MLHLRHTKMLSSCTTPMTSKAIVSYFSNLKLFSTFTQYMSVSHGHSTMGGIEYNDGVVWRRQKRRKYHIDVTNQRVMEMPIN</sequence>
<name>A0A8R7Q3V8_TRIUA</name>
<dbReference type="Proteomes" id="UP000015106">
    <property type="component" value="Chromosome 4"/>
</dbReference>
<accession>A0A8R7Q3V8</accession>
<dbReference type="EnsemblPlants" id="TuG1812G0400001004.01.T01">
    <property type="protein sequence ID" value="TuG1812G0400001004.01.T01.cds441019"/>
    <property type="gene ID" value="TuG1812G0400001004.01"/>
</dbReference>
<dbReference type="AlphaFoldDB" id="A0A8R7Q3V8"/>
<keyword evidence="2" id="KW-1185">Reference proteome</keyword>
<reference evidence="1" key="3">
    <citation type="submission" date="2022-06" db="UniProtKB">
        <authorList>
            <consortium name="EnsemblPlants"/>
        </authorList>
    </citation>
    <scope>IDENTIFICATION</scope>
</reference>